<accession>A0A0Q9ZEU4</accession>
<dbReference type="Pfam" id="PF04238">
    <property type="entry name" value="DUF420"/>
    <property type="match status" value="1"/>
</dbReference>
<feature type="transmembrane region" description="Helical" evidence="1">
    <location>
        <begin position="12"/>
        <end position="33"/>
    </location>
</feature>
<feature type="transmembrane region" description="Helical" evidence="1">
    <location>
        <begin position="117"/>
        <end position="140"/>
    </location>
</feature>
<sequence length="179" mass="20485">MKRTLTKIDKVAVPVIIALSVLVPIIVLILMYLPERYNIFGTQTGTFPFFHAVLNGSTAILLMLGYFFMSIKEYKLHRNTMITAFGLSAIFLVSYVISKISNDPVPYGGEGILRPVYFFILITHIVLSAIIVPLVLFTMYRGLTGEYKKHAKIARWTFPIWLYVAITGVLVYIFMWPYY</sequence>
<dbReference type="RefSeq" id="WP_057482887.1">
    <property type="nucleotide sequence ID" value="NZ_BMWR01000005.1"/>
</dbReference>
<feature type="transmembrane region" description="Helical" evidence="1">
    <location>
        <begin position="160"/>
        <end position="178"/>
    </location>
</feature>
<protein>
    <recommendedName>
        <fullName evidence="4">DUF420 domain-containing protein</fullName>
    </recommendedName>
</protein>
<dbReference type="STRING" id="270918.APR42_10715"/>
<evidence type="ECO:0000313" key="3">
    <source>
        <dbReference type="Proteomes" id="UP000051643"/>
    </source>
</evidence>
<dbReference type="AlphaFoldDB" id="A0A0Q9ZEU4"/>
<keyword evidence="1" id="KW-0812">Transmembrane</keyword>
<keyword evidence="3" id="KW-1185">Reference proteome</keyword>
<name>A0A0Q9ZEU4_9FLAO</name>
<dbReference type="Proteomes" id="UP000051643">
    <property type="component" value="Unassembled WGS sequence"/>
</dbReference>
<feature type="transmembrane region" description="Helical" evidence="1">
    <location>
        <begin position="45"/>
        <end position="68"/>
    </location>
</feature>
<keyword evidence="1" id="KW-1133">Transmembrane helix</keyword>
<gene>
    <name evidence="2" type="ORF">APR42_10715</name>
</gene>
<dbReference type="InterPro" id="IPR007352">
    <property type="entry name" value="DUF420"/>
</dbReference>
<dbReference type="OrthoDB" id="9811380at2"/>
<dbReference type="PANTHER" id="PTHR37692:SF1">
    <property type="entry name" value="DUF420 DOMAIN-CONTAINING PROTEIN"/>
    <property type="match status" value="1"/>
</dbReference>
<organism evidence="2 3">
    <name type="scientific">Salegentibacter mishustinae</name>
    <dbReference type="NCBI Taxonomy" id="270918"/>
    <lineage>
        <taxon>Bacteria</taxon>
        <taxon>Pseudomonadati</taxon>
        <taxon>Bacteroidota</taxon>
        <taxon>Flavobacteriia</taxon>
        <taxon>Flavobacteriales</taxon>
        <taxon>Flavobacteriaceae</taxon>
        <taxon>Salegentibacter</taxon>
    </lineage>
</organism>
<feature type="transmembrane region" description="Helical" evidence="1">
    <location>
        <begin position="80"/>
        <end position="97"/>
    </location>
</feature>
<keyword evidence="1" id="KW-0472">Membrane</keyword>
<evidence type="ECO:0000256" key="1">
    <source>
        <dbReference type="SAM" id="Phobius"/>
    </source>
</evidence>
<proteinExistence type="predicted"/>
<dbReference type="PANTHER" id="PTHR37692">
    <property type="entry name" value="HYPOTHETICAL MEMBRANE SPANNING PROTEIN"/>
    <property type="match status" value="1"/>
</dbReference>
<dbReference type="EMBL" id="LKTP01000035">
    <property type="protein sequence ID" value="KRG27540.1"/>
    <property type="molecule type" value="Genomic_DNA"/>
</dbReference>
<comment type="caution">
    <text evidence="2">The sequence shown here is derived from an EMBL/GenBank/DDBJ whole genome shotgun (WGS) entry which is preliminary data.</text>
</comment>
<reference evidence="2" key="1">
    <citation type="submission" date="2015-10" db="EMBL/GenBank/DDBJ databases">
        <title>Draft genome sequence of Salegentibacter mishustinae KCTC 12263.</title>
        <authorList>
            <person name="Lin W."/>
            <person name="Zheng Q."/>
        </authorList>
    </citation>
    <scope>NUCLEOTIDE SEQUENCE [LARGE SCALE GENOMIC DNA]</scope>
    <source>
        <strain evidence="2">KCTC 12263</strain>
    </source>
</reference>
<evidence type="ECO:0000313" key="2">
    <source>
        <dbReference type="EMBL" id="KRG27540.1"/>
    </source>
</evidence>
<evidence type="ECO:0008006" key="4">
    <source>
        <dbReference type="Google" id="ProtNLM"/>
    </source>
</evidence>